<protein>
    <submittedName>
        <fullName evidence="2">Spectrin binding protein</fullName>
    </submittedName>
</protein>
<feature type="compositionally biased region" description="Low complexity" evidence="1">
    <location>
        <begin position="312"/>
        <end position="322"/>
    </location>
</feature>
<dbReference type="SMART" id="SM00248">
    <property type="entry name" value="ANK"/>
    <property type="match status" value="2"/>
</dbReference>
<sequence length="444" mass="46698">MRAAIGDGDFDRALRLVARGCFAIDAAGPGGETVAVARRRHALAELLLLRGVEPLGPCDGALFDGADVLPGATRRRRQRADARAAAERARRLTPFFVAVETGDLDAVRIFLDQRVAVFDVDAPRPDGSTALMAALARGHVAVAPRSAAAGRGRDGRGLVGRSALERACFDHASAKAELRTVAVALDAARALAAAATARARRRADERLTDPWRKRRRVAQRDAGAVAALLDAGADALAPIDGGPATPLLRACGAPDLATLRGRRRWRPRGVGAAPTAPTGRRASRCWRPPATPTRAAASWARARTPRARTRRAGAPLGAPRTAATQRVPRFAALAPRDRAARAAVLDAPDRDGLTPLHAAARVGARAALALVHGHAAAATQLAAMSHAVMDGDFAECIRLHRNGNWPLDWTVGNDDLDDAGGLASSTRTEVIGELEPVEDVEELT</sequence>
<dbReference type="Proteomes" id="UP001363151">
    <property type="component" value="Unassembled WGS sequence"/>
</dbReference>
<name>A0ABR1G5E5_AURAN</name>
<evidence type="ECO:0000313" key="2">
    <source>
        <dbReference type="EMBL" id="KAK7248535.1"/>
    </source>
</evidence>
<organism evidence="2 3">
    <name type="scientific">Aureococcus anophagefferens</name>
    <name type="common">Harmful bloom alga</name>
    <dbReference type="NCBI Taxonomy" id="44056"/>
    <lineage>
        <taxon>Eukaryota</taxon>
        <taxon>Sar</taxon>
        <taxon>Stramenopiles</taxon>
        <taxon>Ochrophyta</taxon>
        <taxon>Pelagophyceae</taxon>
        <taxon>Pelagomonadales</taxon>
        <taxon>Pelagomonadaceae</taxon>
        <taxon>Aureococcus</taxon>
    </lineage>
</organism>
<gene>
    <name evidence="2" type="ORF">SO694_00162061</name>
</gene>
<dbReference type="EMBL" id="JBBJCI010000094">
    <property type="protein sequence ID" value="KAK7248535.1"/>
    <property type="molecule type" value="Genomic_DNA"/>
</dbReference>
<accession>A0ABR1G5E5</accession>
<keyword evidence="3" id="KW-1185">Reference proteome</keyword>
<proteinExistence type="predicted"/>
<dbReference type="SUPFAM" id="SSF48403">
    <property type="entry name" value="Ankyrin repeat"/>
    <property type="match status" value="1"/>
</dbReference>
<dbReference type="InterPro" id="IPR002110">
    <property type="entry name" value="Ankyrin_rpt"/>
</dbReference>
<dbReference type="Gene3D" id="1.25.40.20">
    <property type="entry name" value="Ankyrin repeat-containing domain"/>
    <property type="match status" value="1"/>
</dbReference>
<dbReference type="InterPro" id="IPR036770">
    <property type="entry name" value="Ankyrin_rpt-contain_sf"/>
</dbReference>
<evidence type="ECO:0000256" key="1">
    <source>
        <dbReference type="SAM" id="MobiDB-lite"/>
    </source>
</evidence>
<evidence type="ECO:0000313" key="3">
    <source>
        <dbReference type="Proteomes" id="UP001363151"/>
    </source>
</evidence>
<feature type="compositionally biased region" description="Low complexity" evidence="1">
    <location>
        <begin position="292"/>
        <end position="302"/>
    </location>
</feature>
<comment type="caution">
    <text evidence="2">The sequence shown here is derived from an EMBL/GenBank/DDBJ whole genome shotgun (WGS) entry which is preliminary data.</text>
</comment>
<reference evidence="2 3" key="1">
    <citation type="submission" date="2024-03" db="EMBL/GenBank/DDBJ databases">
        <title>Aureococcus anophagefferens CCMP1851 and Kratosvirus quantuckense: Draft genome of a second virus-susceptible host strain in the model system.</title>
        <authorList>
            <person name="Chase E."/>
            <person name="Truchon A.R."/>
            <person name="Schepens W."/>
            <person name="Wilhelm S.W."/>
        </authorList>
    </citation>
    <scope>NUCLEOTIDE SEQUENCE [LARGE SCALE GENOMIC DNA]</scope>
    <source>
        <strain evidence="2 3">CCMP1851</strain>
    </source>
</reference>
<feature type="region of interest" description="Disordered" evidence="1">
    <location>
        <begin position="267"/>
        <end position="322"/>
    </location>
</feature>